<dbReference type="OrthoDB" id="5853191at2759"/>
<dbReference type="EMBL" id="JARK01001379">
    <property type="protein sequence ID" value="EYC13606.1"/>
    <property type="molecule type" value="Genomic_DNA"/>
</dbReference>
<organism evidence="2 3">
    <name type="scientific">Ancylostoma ceylanicum</name>
    <dbReference type="NCBI Taxonomy" id="53326"/>
    <lineage>
        <taxon>Eukaryota</taxon>
        <taxon>Metazoa</taxon>
        <taxon>Ecdysozoa</taxon>
        <taxon>Nematoda</taxon>
        <taxon>Chromadorea</taxon>
        <taxon>Rhabditida</taxon>
        <taxon>Rhabditina</taxon>
        <taxon>Rhabditomorpha</taxon>
        <taxon>Strongyloidea</taxon>
        <taxon>Ancylostomatidae</taxon>
        <taxon>Ancylostomatinae</taxon>
        <taxon>Ancylostoma</taxon>
    </lineage>
</organism>
<comment type="caution">
    <text evidence="2">The sequence shown here is derived from an EMBL/GenBank/DDBJ whole genome shotgun (WGS) entry which is preliminary data.</text>
</comment>
<dbReference type="Proteomes" id="UP000024635">
    <property type="component" value="Unassembled WGS sequence"/>
</dbReference>
<accession>A0A016UFD0</accession>
<protein>
    <submittedName>
        <fullName evidence="2">Uncharacterized protein</fullName>
    </submittedName>
</protein>
<sequence length="76" mass="8663">MARRDSAMRAETQSRPWSTPVMRYSTNGRQGFRRKTLEFACAGSEFSELRGKEGSRMELRVTDFGKSVLAAWPESD</sequence>
<evidence type="ECO:0000256" key="1">
    <source>
        <dbReference type="SAM" id="MobiDB-lite"/>
    </source>
</evidence>
<evidence type="ECO:0000313" key="3">
    <source>
        <dbReference type="Proteomes" id="UP000024635"/>
    </source>
</evidence>
<evidence type="ECO:0000313" key="2">
    <source>
        <dbReference type="EMBL" id="EYC13606.1"/>
    </source>
</evidence>
<proteinExistence type="predicted"/>
<dbReference type="AlphaFoldDB" id="A0A016UFD0"/>
<reference evidence="3" key="1">
    <citation type="journal article" date="2015" name="Nat. Genet.">
        <title>The genome and transcriptome of the zoonotic hookworm Ancylostoma ceylanicum identify infection-specific gene families.</title>
        <authorList>
            <person name="Schwarz E.M."/>
            <person name="Hu Y."/>
            <person name="Antoshechkin I."/>
            <person name="Miller M.M."/>
            <person name="Sternberg P.W."/>
            <person name="Aroian R.V."/>
        </authorList>
    </citation>
    <scope>NUCLEOTIDE SEQUENCE</scope>
    <source>
        <strain evidence="3">HY135</strain>
    </source>
</reference>
<name>A0A016UFD0_9BILA</name>
<keyword evidence="3" id="KW-1185">Reference proteome</keyword>
<gene>
    <name evidence="2" type="primary">Acey_s0043.g810</name>
    <name evidence="2" type="ORF">Y032_0043g810</name>
</gene>
<feature type="region of interest" description="Disordered" evidence="1">
    <location>
        <begin position="1"/>
        <end position="24"/>
    </location>
</feature>